<reference evidence="1" key="1">
    <citation type="submission" date="2021-05" db="EMBL/GenBank/DDBJ databases">
        <authorList>
            <person name="Scholz U."/>
            <person name="Mascher M."/>
            <person name="Fiebig A."/>
        </authorList>
    </citation>
    <scope>NUCLEOTIDE SEQUENCE [LARGE SCALE GENOMIC DNA]</scope>
</reference>
<evidence type="ECO:0000313" key="1">
    <source>
        <dbReference type="EnsemblPlants" id="AVESA.00010b.r2.1DG0149620.1.CDS"/>
    </source>
</evidence>
<dbReference type="Proteomes" id="UP001732700">
    <property type="component" value="Chromosome 1D"/>
</dbReference>
<name>A0ACD5TYL3_AVESA</name>
<keyword evidence="2" id="KW-1185">Reference proteome</keyword>
<accession>A0ACD5TYL3</accession>
<protein>
    <submittedName>
        <fullName evidence="1">Uncharacterized protein</fullName>
    </submittedName>
</protein>
<organism evidence="1 2">
    <name type="scientific">Avena sativa</name>
    <name type="common">Oat</name>
    <dbReference type="NCBI Taxonomy" id="4498"/>
    <lineage>
        <taxon>Eukaryota</taxon>
        <taxon>Viridiplantae</taxon>
        <taxon>Streptophyta</taxon>
        <taxon>Embryophyta</taxon>
        <taxon>Tracheophyta</taxon>
        <taxon>Spermatophyta</taxon>
        <taxon>Magnoliopsida</taxon>
        <taxon>Liliopsida</taxon>
        <taxon>Poales</taxon>
        <taxon>Poaceae</taxon>
        <taxon>BOP clade</taxon>
        <taxon>Pooideae</taxon>
        <taxon>Poodae</taxon>
        <taxon>Poeae</taxon>
        <taxon>Poeae Chloroplast Group 1 (Aveneae type)</taxon>
        <taxon>Aveninae</taxon>
        <taxon>Avena</taxon>
    </lineage>
</organism>
<sequence length="428" mass="48381">MRRGGGEHGCTAQGHPPAIGRRGCDEDAPLPHPPPPFPATEVSLEMNKMQQHEKEQQLTAELPEGPLVEILSRVPYRSLCRFKCVSKLWLGLCSDHEIRKRCPQTMTGFFYNTRSCGLSFCNLSGRGPAMVDPSLPFLRGRYSRVEVEQCCGGLLLCKYWKSYKWRNRKKFGFAVCNPVTGQWNVLPTIVLPDPEDDAPVIYDYLEEYFFASDAANPSHFVVFAPLDNGFGDFTQVGIFSSETQRWTPVESEWVYETFHADKPKCVLLNGTIHLATHHGTIVTVDLEGKVWGEFGMPDGMPDVDSYPSIGQSQGCLYAWQIDDDNGCKLYVWVLEDYSSGKWTLKHTVNVSELFGRQVDEDDQSYMMFSYAMFAIHPDCNLIFLTDKERMTVSYDMDTRKVYVICNSGEFLDGAPYVPCFVELSSDGC</sequence>
<reference evidence="1" key="2">
    <citation type="submission" date="2025-09" db="UniProtKB">
        <authorList>
            <consortium name="EnsemblPlants"/>
        </authorList>
    </citation>
    <scope>IDENTIFICATION</scope>
</reference>
<proteinExistence type="predicted"/>
<dbReference type="EnsemblPlants" id="AVESA.00010b.r2.1DG0149620.1">
    <property type="protein sequence ID" value="AVESA.00010b.r2.1DG0149620.1.CDS"/>
    <property type="gene ID" value="AVESA.00010b.r2.1DG0149620"/>
</dbReference>
<evidence type="ECO:0000313" key="2">
    <source>
        <dbReference type="Proteomes" id="UP001732700"/>
    </source>
</evidence>